<dbReference type="AlphaFoldDB" id="A0A4Z2FF66"/>
<sequence>MRIIWLKSAQTIPVQFADGSGSRARQALTLVPVSLIRLRLLPEHFGLADTDICPNITKAMLSVRSPGRTSIRSPAARRCFWARDAGASVLYGHEISVLISLKTLLCNVPMATYGSPVSLVSNAASRADMVCAEEEVDVVCVGMEIEAAMRIRPREEKGTEYRTLRDAFEDGGCGRSI</sequence>
<gene>
    <name evidence="1" type="ORF">EYF80_050029</name>
</gene>
<dbReference type="EMBL" id="SRLO01001247">
    <property type="protein sequence ID" value="TNN39798.1"/>
    <property type="molecule type" value="Genomic_DNA"/>
</dbReference>
<protein>
    <submittedName>
        <fullName evidence="1">Uncharacterized protein</fullName>
    </submittedName>
</protein>
<proteinExistence type="predicted"/>
<evidence type="ECO:0000313" key="2">
    <source>
        <dbReference type="Proteomes" id="UP000314294"/>
    </source>
</evidence>
<keyword evidence="2" id="KW-1185">Reference proteome</keyword>
<accession>A0A4Z2FF66</accession>
<comment type="caution">
    <text evidence="1">The sequence shown here is derived from an EMBL/GenBank/DDBJ whole genome shotgun (WGS) entry which is preliminary data.</text>
</comment>
<name>A0A4Z2FF66_9TELE</name>
<evidence type="ECO:0000313" key="1">
    <source>
        <dbReference type="EMBL" id="TNN39798.1"/>
    </source>
</evidence>
<dbReference type="Proteomes" id="UP000314294">
    <property type="component" value="Unassembled WGS sequence"/>
</dbReference>
<reference evidence="1 2" key="1">
    <citation type="submission" date="2019-03" db="EMBL/GenBank/DDBJ databases">
        <title>First draft genome of Liparis tanakae, snailfish: a comprehensive survey of snailfish specific genes.</title>
        <authorList>
            <person name="Kim W."/>
            <person name="Song I."/>
            <person name="Jeong J.-H."/>
            <person name="Kim D."/>
            <person name="Kim S."/>
            <person name="Ryu S."/>
            <person name="Song J.Y."/>
            <person name="Lee S.K."/>
        </authorList>
    </citation>
    <scope>NUCLEOTIDE SEQUENCE [LARGE SCALE GENOMIC DNA]</scope>
    <source>
        <tissue evidence="1">Muscle</tissue>
    </source>
</reference>
<organism evidence="1 2">
    <name type="scientific">Liparis tanakae</name>
    <name type="common">Tanaka's snailfish</name>
    <dbReference type="NCBI Taxonomy" id="230148"/>
    <lineage>
        <taxon>Eukaryota</taxon>
        <taxon>Metazoa</taxon>
        <taxon>Chordata</taxon>
        <taxon>Craniata</taxon>
        <taxon>Vertebrata</taxon>
        <taxon>Euteleostomi</taxon>
        <taxon>Actinopterygii</taxon>
        <taxon>Neopterygii</taxon>
        <taxon>Teleostei</taxon>
        <taxon>Neoteleostei</taxon>
        <taxon>Acanthomorphata</taxon>
        <taxon>Eupercaria</taxon>
        <taxon>Perciformes</taxon>
        <taxon>Cottioidei</taxon>
        <taxon>Cottales</taxon>
        <taxon>Liparidae</taxon>
        <taxon>Liparis</taxon>
    </lineage>
</organism>